<keyword evidence="1" id="KW-0472">Membrane</keyword>
<feature type="transmembrane region" description="Helical" evidence="1">
    <location>
        <begin position="12"/>
        <end position="32"/>
    </location>
</feature>
<dbReference type="STRING" id="1077974.GOEFS_046_00330"/>
<dbReference type="EMBL" id="BAEH01000046">
    <property type="protein sequence ID" value="GAB18077.1"/>
    <property type="molecule type" value="Genomic_DNA"/>
</dbReference>
<dbReference type="Proteomes" id="UP000035034">
    <property type="component" value="Unassembled WGS sequence"/>
</dbReference>
<protein>
    <submittedName>
        <fullName evidence="2">Uncharacterized protein</fullName>
    </submittedName>
</protein>
<keyword evidence="1" id="KW-0812">Transmembrane</keyword>
<dbReference type="RefSeq" id="WP_007317414.1">
    <property type="nucleotide sequence ID" value="NZ_BAEH01000046.1"/>
</dbReference>
<name>H0QZ26_9ACTN</name>
<gene>
    <name evidence="2" type="ORF">GOEFS_046_00330</name>
</gene>
<comment type="caution">
    <text evidence="2">The sequence shown here is derived from an EMBL/GenBank/DDBJ whole genome shotgun (WGS) entry which is preliminary data.</text>
</comment>
<dbReference type="AlphaFoldDB" id="H0QZ26"/>
<evidence type="ECO:0000313" key="3">
    <source>
        <dbReference type="Proteomes" id="UP000035034"/>
    </source>
</evidence>
<accession>H0QZ26</accession>
<feature type="transmembrane region" description="Helical" evidence="1">
    <location>
        <begin position="38"/>
        <end position="61"/>
    </location>
</feature>
<reference evidence="2 3" key="1">
    <citation type="submission" date="2011-12" db="EMBL/GenBank/DDBJ databases">
        <title>Whole genome shotgun sequence of Gordonia effusa NBRC 100432.</title>
        <authorList>
            <person name="Yoshida I."/>
            <person name="Takarada H."/>
            <person name="Hosoyama A."/>
            <person name="Tsuchikane K."/>
            <person name="Katsumata H."/>
            <person name="Yamazaki S."/>
            <person name="Fujita N."/>
        </authorList>
    </citation>
    <scope>NUCLEOTIDE SEQUENCE [LARGE SCALE GENOMIC DNA]</scope>
    <source>
        <strain evidence="2 3">NBRC 100432</strain>
    </source>
</reference>
<keyword evidence="3" id="KW-1185">Reference proteome</keyword>
<sequence length="116" mass="12377">MTEPQRHHTLAAPTYWLTIALPVVLLLGPTVWRASDAAPHALLPAICIAVVGTAIVVGVGASSPERARYITWLIRPPVFAPPKPPGPRSEPLHAQLDAFIRGPRAPRAPTSQFVAA</sequence>
<keyword evidence="1" id="KW-1133">Transmembrane helix</keyword>
<evidence type="ECO:0000256" key="1">
    <source>
        <dbReference type="SAM" id="Phobius"/>
    </source>
</evidence>
<organism evidence="2 3">
    <name type="scientific">Gordonia effusa NBRC 100432</name>
    <dbReference type="NCBI Taxonomy" id="1077974"/>
    <lineage>
        <taxon>Bacteria</taxon>
        <taxon>Bacillati</taxon>
        <taxon>Actinomycetota</taxon>
        <taxon>Actinomycetes</taxon>
        <taxon>Mycobacteriales</taxon>
        <taxon>Gordoniaceae</taxon>
        <taxon>Gordonia</taxon>
    </lineage>
</organism>
<evidence type="ECO:0000313" key="2">
    <source>
        <dbReference type="EMBL" id="GAB18077.1"/>
    </source>
</evidence>
<proteinExistence type="predicted"/>